<dbReference type="EMBL" id="JAQQBS010001422">
    <property type="protein sequence ID" value="KAK0164120.1"/>
    <property type="molecule type" value="Genomic_DNA"/>
</dbReference>
<feature type="transmembrane region" description="Helical" evidence="10">
    <location>
        <begin position="45"/>
        <end position="67"/>
    </location>
</feature>
<proteinExistence type="predicted"/>
<reference evidence="11" key="1">
    <citation type="journal article" date="2023" name="bioRxiv">
        <title>Scaffold-level genome assemblies of two parasitoid biocontrol wasps reveal the parthenogenesis mechanism and an associated novel virus.</title>
        <authorList>
            <person name="Inwood S."/>
            <person name="Skelly J."/>
            <person name="Guhlin J."/>
            <person name="Harrop T."/>
            <person name="Goldson S."/>
            <person name="Dearden P."/>
        </authorList>
    </citation>
    <scope>NUCLEOTIDE SEQUENCE</scope>
    <source>
        <strain evidence="11">Irish</strain>
        <tissue evidence="11">Whole body</tissue>
    </source>
</reference>
<keyword evidence="5" id="KW-0552">Olfaction</keyword>
<comment type="subcellular location">
    <subcellularLocation>
        <location evidence="1">Cell membrane</location>
        <topology evidence="1">Multi-pass membrane protein</topology>
    </subcellularLocation>
</comment>
<reference evidence="11" key="2">
    <citation type="submission" date="2023-03" db="EMBL/GenBank/DDBJ databases">
        <authorList>
            <person name="Inwood S.N."/>
            <person name="Skelly J.G."/>
            <person name="Guhlin J."/>
            <person name="Harrop T.W.R."/>
            <person name="Goldson S.G."/>
            <person name="Dearden P.K."/>
        </authorList>
    </citation>
    <scope>NUCLEOTIDE SEQUENCE</scope>
    <source>
        <strain evidence="11">Irish</strain>
        <tissue evidence="11">Whole body</tissue>
    </source>
</reference>
<dbReference type="Pfam" id="PF02949">
    <property type="entry name" value="7tm_6"/>
    <property type="match status" value="1"/>
</dbReference>
<keyword evidence="9" id="KW-0807">Transducer</keyword>
<dbReference type="GO" id="GO:0005886">
    <property type="term" value="C:plasma membrane"/>
    <property type="evidence" value="ECO:0007669"/>
    <property type="project" value="UniProtKB-SubCell"/>
</dbReference>
<keyword evidence="8" id="KW-0675">Receptor</keyword>
<keyword evidence="7 10" id="KW-0472">Membrane</keyword>
<evidence type="ECO:0000256" key="8">
    <source>
        <dbReference type="ARBA" id="ARBA00023170"/>
    </source>
</evidence>
<evidence type="ECO:0000313" key="12">
    <source>
        <dbReference type="Proteomes" id="UP001168990"/>
    </source>
</evidence>
<dbReference type="GO" id="GO:0007165">
    <property type="term" value="P:signal transduction"/>
    <property type="evidence" value="ECO:0007669"/>
    <property type="project" value="UniProtKB-KW"/>
</dbReference>
<evidence type="ECO:0000256" key="3">
    <source>
        <dbReference type="ARBA" id="ARBA00022606"/>
    </source>
</evidence>
<keyword evidence="6 10" id="KW-1133">Transmembrane helix</keyword>
<comment type="caution">
    <text evidence="11">The sequence shown here is derived from an EMBL/GenBank/DDBJ whole genome shotgun (WGS) entry which is preliminary data.</text>
</comment>
<evidence type="ECO:0000256" key="10">
    <source>
        <dbReference type="SAM" id="Phobius"/>
    </source>
</evidence>
<name>A0AA39F721_9HYME</name>
<evidence type="ECO:0000256" key="9">
    <source>
        <dbReference type="ARBA" id="ARBA00023224"/>
    </source>
</evidence>
<dbReference type="InterPro" id="IPR004117">
    <property type="entry name" value="7tm6_olfct_rcpt"/>
</dbReference>
<accession>A0AA39F721</accession>
<evidence type="ECO:0000256" key="1">
    <source>
        <dbReference type="ARBA" id="ARBA00004651"/>
    </source>
</evidence>
<keyword evidence="4 10" id="KW-0812">Transmembrane</keyword>
<dbReference type="GO" id="GO:0005549">
    <property type="term" value="F:odorant binding"/>
    <property type="evidence" value="ECO:0007669"/>
    <property type="project" value="InterPro"/>
</dbReference>
<dbReference type="GO" id="GO:0004984">
    <property type="term" value="F:olfactory receptor activity"/>
    <property type="evidence" value="ECO:0007669"/>
    <property type="project" value="InterPro"/>
</dbReference>
<evidence type="ECO:0000256" key="4">
    <source>
        <dbReference type="ARBA" id="ARBA00022692"/>
    </source>
</evidence>
<dbReference type="Proteomes" id="UP001168990">
    <property type="component" value="Unassembled WGS sequence"/>
</dbReference>
<evidence type="ECO:0000256" key="2">
    <source>
        <dbReference type="ARBA" id="ARBA00022475"/>
    </source>
</evidence>
<protein>
    <submittedName>
        <fullName evidence="11">Uncharacterized protein</fullName>
    </submittedName>
</protein>
<evidence type="ECO:0000256" key="6">
    <source>
        <dbReference type="ARBA" id="ARBA00022989"/>
    </source>
</evidence>
<evidence type="ECO:0000256" key="5">
    <source>
        <dbReference type="ARBA" id="ARBA00022725"/>
    </source>
</evidence>
<keyword evidence="12" id="KW-1185">Reference proteome</keyword>
<keyword evidence="2" id="KW-1003">Cell membrane</keyword>
<dbReference type="AlphaFoldDB" id="A0AA39F721"/>
<evidence type="ECO:0000313" key="11">
    <source>
        <dbReference type="EMBL" id="KAK0164120.1"/>
    </source>
</evidence>
<feature type="transmembrane region" description="Helical" evidence="10">
    <location>
        <begin position="124"/>
        <end position="148"/>
    </location>
</feature>
<evidence type="ECO:0000256" key="7">
    <source>
        <dbReference type="ARBA" id="ARBA00023136"/>
    </source>
</evidence>
<dbReference type="PANTHER" id="PTHR21137:SF35">
    <property type="entry name" value="ODORANT RECEPTOR 19A-RELATED"/>
    <property type="match status" value="1"/>
</dbReference>
<keyword evidence="3" id="KW-0716">Sensory transduction</keyword>
<organism evidence="11 12">
    <name type="scientific">Microctonus aethiopoides</name>
    <dbReference type="NCBI Taxonomy" id="144406"/>
    <lineage>
        <taxon>Eukaryota</taxon>
        <taxon>Metazoa</taxon>
        <taxon>Ecdysozoa</taxon>
        <taxon>Arthropoda</taxon>
        <taxon>Hexapoda</taxon>
        <taxon>Insecta</taxon>
        <taxon>Pterygota</taxon>
        <taxon>Neoptera</taxon>
        <taxon>Endopterygota</taxon>
        <taxon>Hymenoptera</taxon>
        <taxon>Apocrita</taxon>
        <taxon>Ichneumonoidea</taxon>
        <taxon>Braconidae</taxon>
        <taxon>Euphorinae</taxon>
        <taxon>Microctonus</taxon>
    </lineage>
</organism>
<sequence>MFSILALYLASPSIPSILDKLHPLNETRNRIFLYQTEYFVDQNEYYIPILIHAYITVPISLSILVFVDNMFAIHHLEKIHEISGKKTKNKKVRTKKILRQIILAVEMHSNVLEFSQELESSGALSYLIVLTINLSMITLCGIVTVMKLDQPSESIRFLAFTIGDIFHLFFSSFQGQKLIDESENVFHSAYMSKWYDIPVELQRLLVPIMARSATPCRVTAGSLYIISMDTFSVMLKNAVSFFTVLSSMR</sequence>
<gene>
    <name evidence="11" type="ORF">PV328_002781</name>
</gene>
<dbReference type="PANTHER" id="PTHR21137">
    <property type="entry name" value="ODORANT RECEPTOR"/>
    <property type="match status" value="1"/>
</dbReference>